<dbReference type="WBParaSite" id="ALUE_0002194801-mRNA-1">
    <property type="protein sequence ID" value="ALUE_0002194801-mRNA-1"/>
    <property type="gene ID" value="ALUE_0002194801"/>
</dbReference>
<protein>
    <submittedName>
        <fullName evidence="2">Uncharacterized protein</fullName>
    </submittedName>
</protein>
<dbReference type="AlphaFoldDB" id="A0A0M3IT70"/>
<accession>A0A0M3IT70</accession>
<sequence length="221" mass="25479">MVRSDYEHCIGGIGAALIADHEDTLHINELLRQSRDIFECEKHNEQAIKELKVIRELENEDILRCTAINDFNTRIGEIRMSSHIRNKRKLSTIFQKIACALTPIPWSLQEFAKNILKEPSQCRELYLLQRERCAFILDCCPEYSEKAAKTNRSCFERSINHNFNNIFNSNFDQKTRLAKALFVVCTDKLVNGIDNDCITVALSSSGGLKEITYYALRLNFL</sequence>
<dbReference type="Proteomes" id="UP000036681">
    <property type="component" value="Unplaced"/>
</dbReference>
<evidence type="ECO:0000313" key="2">
    <source>
        <dbReference type="WBParaSite" id="ALUE_0002194801-mRNA-1"/>
    </source>
</evidence>
<name>A0A0M3IT70_ASCLU</name>
<keyword evidence="1" id="KW-1185">Reference proteome</keyword>
<reference evidence="2" key="1">
    <citation type="submission" date="2017-02" db="UniProtKB">
        <authorList>
            <consortium name="WormBaseParasite"/>
        </authorList>
    </citation>
    <scope>IDENTIFICATION</scope>
</reference>
<proteinExistence type="predicted"/>
<evidence type="ECO:0000313" key="1">
    <source>
        <dbReference type="Proteomes" id="UP000036681"/>
    </source>
</evidence>
<organism evidence="1 2">
    <name type="scientific">Ascaris lumbricoides</name>
    <name type="common">Giant roundworm</name>
    <dbReference type="NCBI Taxonomy" id="6252"/>
    <lineage>
        <taxon>Eukaryota</taxon>
        <taxon>Metazoa</taxon>
        <taxon>Ecdysozoa</taxon>
        <taxon>Nematoda</taxon>
        <taxon>Chromadorea</taxon>
        <taxon>Rhabditida</taxon>
        <taxon>Spirurina</taxon>
        <taxon>Ascaridomorpha</taxon>
        <taxon>Ascaridoidea</taxon>
        <taxon>Ascarididae</taxon>
        <taxon>Ascaris</taxon>
    </lineage>
</organism>